<reference evidence="1 2" key="1">
    <citation type="submission" date="2016-04" db="EMBL/GenBank/DDBJ databases">
        <authorList>
            <person name="Chen L."/>
            <person name="Zhuang W."/>
            <person name="Wang G."/>
        </authorList>
    </citation>
    <scope>NUCLEOTIDE SEQUENCE [LARGE SCALE GENOMIC DNA]</scope>
    <source>
        <strain evidence="2">GR20</strain>
    </source>
</reference>
<organism evidence="1 2">
    <name type="scientific">Niastella koreensis</name>
    <dbReference type="NCBI Taxonomy" id="354356"/>
    <lineage>
        <taxon>Bacteria</taxon>
        <taxon>Pseudomonadati</taxon>
        <taxon>Bacteroidota</taxon>
        <taxon>Chitinophagia</taxon>
        <taxon>Chitinophagales</taxon>
        <taxon>Chitinophagaceae</taxon>
        <taxon>Niastella</taxon>
    </lineage>
</organism>
<name>A0ABX3NZN0_9BACT</name>
<proteinExistence type="predicted"/>
<comment type="caution">
    <text evidence="1">The sequence shown here is derived from an EMBL/GenBank/DDBJ whole genome shotgun (WGS) entry which is preliminary data.</text>
</comment>
<evidence type="ECO:0000313" key="1">
    <source>
        <dbReference type="EMBL" id="OQP49892.1"/>
    </source>
</evidence>
<accession>A0ABX3NZN0</accession>
<sequence>MNFFIVSMTTAEDMHLIDIRNTLNESAIDIQNRRKKVVIPPGSQVYLYFLQPALVAGFLVRINKSVNPSRFLISL</sequence>
<dbReference type="Proteomes" id="UP000192277">
    <property type="component" value="Unassembled WGS sequence"/>
</dbReference>
<evidence type="ECO:0000313" key="2">
    <source>
        <dbReference type="Proteomes" id="UP000192277"/>
    </source>
</evidence>
<dbReference type="EMBL" id="LWBO01000009">
    <property type="protein sequence ID" value="OQP49892.1"/>
    <property type="molecule type" value="Genomic_DNA"/>
</dbReference>
<keyword evidence="2" id="KW-1185">Reference proteome</keyword>
<protein>
    <submittedName>
        <fullName evidence="1">Uncharacterized protein</fullName>
    </submittedName>
</protein>
<gene>
    <name evidence="1" type="ORF">A4D02_27845</name>
</gene>